<dbReference type="Proteomes" id="UP001160148">
    <property type="component" value="Unassembled WGS sequence"/>
</dbReference>
<dbReference type="Pfam" id="PF21788">
    <property type="entry name" value="TNP-like_GBD"/>
    <property type="match status" value="1"/>
</dbReference>
<comment type="caution">
    <text evidence="5">The sequence shown here is derived from an EMBL/GenBank/DDBJ whole genome shotgun (WGS) entry which is preliminary data.</text>
</comment>
<evidence type="ECO:0008006" key="7">
    <source>
        <dbReference type="Google" id="ProtNLM"/>
    </source>
</evidence>
<feature type="domain" description="Transposable element P transposase-like RNase H" evidence="2">
    <location>
        <begin position="456"/>
        <end position="594"/>
    </location>
</feature>
<sequence>MPKVCFVCKKNKEGIASFEVTKQRLASWSKYIDGLNVGHRICENHFSPNYIIKKKIVKDGLGNIIAEQKYKNAILLQGAIPSIKCENIIQELDTNDDLAIPLDKSEMKHIYTNKRSTASTYVLPVHNETKRICLDSNNIDAHKVSDNFNKILNDMNSIIVPFNWSRILPANKKMVIFSKVFVNKDVELPYFERCVSVHEDMTIECRYLNKIINNYSILNQSNMRELNNIQNLIYNFDLANMCSGVKIPEEDRKYLTKTTYKDTSDSFRHINCSLILNTTVSNPIDLKAINKNKKPENCKFCKKILNLIKEKKSRSPRLKRIHIQVTPSKKLKLKALRNRNKLNTESKKRIQNKLSKILIEFKELKIKFRSLEHDTIVEKLIKNNTPPNHLLLIKEIFAAAEKKGPKGNRYTEDWIMLCMLLHIRSPSGYSFMRENKLLPLPCIRSIRNYLQLIKTSCGFDEQFLQLFAKHLEGKEEYQKHGLLIFDEISLRQSISVNTKTLTYSGLIDFGSEDLPKANDLSDKATHGLVFMFQPLADSYTQPIAVFASKGPVAGLTLTQLIIKAVVLLENAGAKVHGLVSDGAQTNRKAWKELGIRGHLNDCQSHVEHFVDSSRKFFVFSDTPHLIKNVRNRLYNNKELLVNPTEGLVKWKHYVLLHEHDKNICDSQLRVCPKISDNHLKLLNSCLKMRVRLATQVFSKSMADGLRFYQKHKVPGLEHCDATINFTLIMNNMFDALKWLDDWEARTGVDVTDNQFLTKSTSEGLRVTLNSCIELTDYLIDKFGFKYVLSGKINQDALERFFGTVRMASGANDHPATPTFLQVYKLLSVYSIIKPPKYGNCSINIMDPGSNLIRLSDITSIYHNDKKSPTALENLKNKLDTLIDDGTWEFTDIIEHDYAHAQVIDCLKYYITGYLCFQIGKKTQCVTCKQAFVTHLPPTNNVNAAELTNLKSKGKLTHPNIIFFKFISAVEDCFMKNIKSPDVYNKTVDDLIEHFQRFNFPCPKHKYEIFAYAIKYYLSMRMKQWSRTVNREIVKTNTKKKKLAKFCTT</sequence>
<protein>
    <recommendedName>
        <fullName evidence="7">THAP-type domain-containing protein</fullName>
    </recommendedName>
</protein>
<proteinExistence type="predicted"/>
<evidence type="ECO:0000256" key="1">
    <source>
        <dbReference type="SAM" id="Coils"/>
    </source>
</evidence>
<dbReference type="Pfam" id="PF21787">
    <property type="entry name" value="TNP-like_RNaseH_N"/>
    <property type="match status" value="1"/>
</dbReference>
<dbReference type="AlphaFoldDB" id="A0AAV0WF36"/>
<feature type="domain" description="Transposable element P transposase-like GTP-binding insertion" evidence="3">
    <location>
        <begin position="624"/>
        <end position="737"/>
    </location>
</feature>
<organism evidence="5 6">
    <name type="scientific">Macrosiphum euphorbiae</name>
    <name type="common">potato aphid</name>
    <dbReference type="NCBI Taxonomy" id="13131"/>
    <lineage>
        <taxon>Eukaryota</taxon>
        <taxon>Metazoa</taxon>
        <taxon>Ecdysozoa</taxon>
        <taxon>Arthropoda</taxon>
        <taxon>Hexapoda</taxon>
        <taxon>Insecta</taxon>
        <taxon>Pterygota</taxon>
        <taxon>Neoptera</taxon>
        <taxon>Paraneoptera</taxon>
        <taxon>Hemiptera</taxon>
        <taxon>Sternorrhyncha</taxon>
        <taxon>Aphidomorpha</taxon>
        <taxon>Aphidoidea</taxon>
        <taxon>Aphididae</taxon>
        <taxon>Macrosiphini</taxon>
        <taxon>Macrosiphum</taxon>
    </lineage>
</organism>
<evidence type="ECO:0000313" key="6">
    <source>
        <dbReference type="Proteomes" id="UP001160148"/>
    </source>
</evidence>
<dbReference type="Pfam" id="PF21789">
    <property type="entry name" value="TNP-like_RNaseH_C"/>
    <property type="match status" value="1"/>
</dbReference>
<accession>A0AAV0WF36</accession>
<dbReference type="InterPro" id="IPR048366">
    <property type="entry name" value="TNP-like_GBD"/>
</dbReference>
<feature type="coiled-coil region" evidence="1">
    <location>
        <begin position="333"/>
        <end position="367"/>
    </location>
</feature>
<evidence type="ECO:0000313" key="5">
    <source>
        <dbReference type="EMBL" id="CAI6354381.1"/>
    </source>
</evidence>
<dbReference type="PANTHER" id="PTHR47577:SF2">
    <property type="entry name" value="THAP DOMAIN CONTAINING 9"/>
    <property type="match status" value="1"/>
</dbReference>
<evidence type="ECO:0000259" key="4">
    <source>
        <dbReference type="Pfam" id="PF21789"/>
    </source>
</evidence>
<dbReference type="EMBL" id="CARXXK010000002">
    <property type="protein sequence ID" value="CAI6354381.1"/>
    <property type="molecule type" value="Genomic_DNA"/>
</dbReference>
<keyword evidence="1" id="KW-0175">Coiled coil</keyword>
<dbReference type="InterPro" id="IPR048365">
    <property type="entry name" value="TNP-like_RNaseH_N"/>
</dbReference>
<reference evidence="5 6" key="1">
    <citation type="submission" date="2023-01" db="EMBL/GenBank/DDBJ databases">
        <authorList>
            <person name="Whitehead M."/>
        </authorList>
    </citation>
    <scope>NUCLEOTIDE SEQUENCE [LARGE SCALE GENOMIC DNA]</scope>
</reference>
<dbReference type="PANTHER" id="PTHR47577">
    <property type="entry name" value="THAP DOMAIN-CONTAINING PROTEIN 6"/>
    <property type="match status" value="1"/>
</dbReference>
<gene>
    <name evidence="5" type="ORF">MEUPH1_LOCUS10393</name>
</gene>
<evidence type="ECO:0000259" key="3">
    <source>
        <dbReference type="Pfam" id="PF21788"/>
    </source>
</evidence>
<feature type="domain" description="Transposable element P transposase-like RNase H C-terminal" evidence="4">
    <location>
        <begin position="791"/>
        <end position="824"/>
    </location>
</feature>
<dbReference type="InterPro" id="IPR048367">
    <property type="entry name" value="TNP-like_RNaseH_C"/>
</dbReference>
<name>A0AAV0WF36_9HEMI</name>
<evidence type="ECO:0000259" key="2">
    <source>
        <dbReference type="Pfam" id="PF21787"/>
    </source>
</evidence>
<keyword evidence="6" id="KW-1185">Reference proteome</keyword>